<feature type="region of interest" description="Disordered" evidence="1">
    <location>
        <begin position="322"/>
        <end position="358"/>
    </location>
</feature>
<dbReference type="InParanoid" id="A0A1E7FIL8"/>
<feature type="compositionally biased region" description="Polar residues" evidence="1">
    <location>
        <begin position="387"/>
        <end position="399"/>
    </location>
</feature>
<keyword evidence="2" id="KW-1133">Transmembrane helix</keyword>
<feature type="region of interest" description="Disordered" evidence="1">
    <location>
        <begin position="370"/>
        <end position="428"/>
    </location>
</feature>
<evidence type="ECO:0000256" key="1">
    <source>
        <dbReference type="SAM" id="MobiDB-lite"/>
    </source>
</evidence>
<evidence type="ECO:0008006" key="5">
    <source>
        <dbReference type="Google" id="ProtNLM"/>
    </source>
</evidence>
<evidence type="ECO:0000313" key="4">
    <source>
        <dbReference type="Proteomes" id="UP000095751"/>
    </source>
</evidence>
<dbReference type="EMBL" id="KV784357">
    <property type="protein sequence ID" value="OEU17974.1"/>
    <property type="molecule type" value="Genomic_DNA"/>
</dbReference>
<evidence type="ECO:0000313" key="3">
    <source>
        <dbReference type="EMBL" id="OEU17974.1"/>
    </source>
</evidence>
<dbReference type="Proteomes" id="UP000095751">
    <property type="component" value="Unassembled WGS sequence"/>
</dbReference>
<reference evidence="3 4" key="1">
    <citation type="submission" date="2016-09" db="EMBL/GenBank/DDBJ databases">
        <title>Extensive genetic diversity and differential bi-allelic expression allows diatom success in the polar Southern Ocean.</title>
        <authorList>
            <consortium name="DOE Joint Genome Institute"/>
            <person name="Mock T."/>
            <person name="Otillar R.P."/>
            <person name="Strauss J."/>
            <person name="Dupont C."/>
            <person name="Frickenhaus S."/>
            <person name="Maumus F."/>
            <person name="Mcmullan M."/>
            <person name="Sanges R."/>
            <person name="Schmutz J."/>
            <person name="Toseland A."/>
            <person name="Valas R."/>
            <person name="Veluchamy A."/>
            <person name="Ward B.J."/>
            <person name="Allen A."/>
            <person name="Barry K."/>
            <person name="Falciatore A."/>
            <person name="Ferrante M."/>
            <person name="Fortunato A.E."/>
            <person name="Gloeckner G."/>
            <person name="Gruber A."/>
            <person name="Hipkin R."/>
            <person name="Janech M."/>
            <person name="Kroth P."/>
            <person name="Leese F."/>
            <person name="Lindquist E."/>
            <person name="Lyon B.R."/>
            <person name="Martin J."/>
            <person name="Mayer C."/>
            <person name="Parker M."/>
            <person name="Quesneville H."/>
            <person name="Raymond J."/>
            <person name="Uhlig C."/>
            <person name="Valentin K.U."/>
            <person name="Worden A.Z."/>
            <person name="Armbrust E.V."/>
            <person name="Bowler C."/>
            <person name="Green B."/>
            <person name="Moulton V."/>
            <person name="Van Oosterhout C."/>
            <person name="Grigoriev I."/>
        </authorList>
    </citation>
    <scope>NUCLEOTIDE SEQUENCE [LARGE SCALE GENOMIC DNA]</scope>
    <source>
        <strain evidence="3 4">CCMP1102</strain>
    </source>
</reference>
<feature type="transmembrane region" description="Helical" evidence="2">
    <location>
        <begin position="254"/>
        <end position="278"/>
    </location>
</feature>
<name>A0A1E7FIL8_9STRA</name>
<dbReference type="AlphaFoldDB" id="A0A1E7FIL8"/>
<sequence>MKVSTMKTIDQRIPRKKKFANSSRNRFLQKLKHVIIGAMMEAKSSRNRFLQKLKHVIISAMMETKLKVKVEAVTADILQPVLYSDDMTTTDIMPNHNSKVADASVSKNTITTYLEQEQTTDAFTPRTIEKSRQRSISNSVQRVKDRNYYWIDLNTLKGCVTSEREKNYIEKYFSLSPIDNRFVVNWLRFAADVLLDEKVTQEDRKWARIILRAYKEGCDDIDIYAEWHHLVPLCMRGSVHDPFNYVRLQPGLHLLVHAALCYFFPSYIGLQFSLNVMLNGIKRMKRKLSEKLSGKELTDFLQDAVRNEKVFATARIEAAKAKSKSMMGNQYRKNSKKSPSTDPVVNGSREKDDNDVVNVVDVDMSPSVVEVKKKSTDPAINGKRKLPSTNSKFNRQIQYAQRKRKPPSTDPEVNRQRERSNRTNERNRLIAQRLPIPWHLQLQK</sequence>
<organism evidence="3 4">
    <name type="scientific">Fragilariopsis cylindrus CCMP1102</name>
    <dbReference type="NCBI Taxonomy" id="635003"/>
    <lineage>
        <taxon>Eukaryota</taxon>
        <taxon>Sar</taxon>
        <taxon>Stramenopiles</taxon>
        <taxon>Ochrophyta</taxon>
        <taxon>Bacillariophyta</taxon>
        <taxon>Bacillariophyceae</taxon>
        <taxon>Bacillariophycidae</taxon>
        <taxon>Bacillariales</taxon>
        <taxon>Bacillariaceae</taxon>
        <taxon>Fragilariopsis</taxon>
    </lineage>
</organism>
<keyword evidence="2" id="KW-0472">Membrane</keyword>
<feature type="compositionally biased region" description="Polar residues" evidence="1">
    <location>
        <begin position="326"/>
        <end position="343"/>
    </location>
</feature>
<keyword evidence="4" id="KW-1185">Reference proteome</keyword>
<evidence type="ECO:0000256" key="2">
    <source>
        <dbReference type="SAM" id="Phobius"/>
    </source>
</evidence>
<gene>
    <name evidence="3" type="ORF">FRACYDRAFT_261031</name>
</gene>
<protein>
    <recommendedName>
        <fullName evidence="5">HNH nuclease domain-containing protein</fullName>
    </recommendedName>
</protein>
<accession>A0A1E7FIL8</accession>
<feature type="compositionally biased region" description="Basic and acidic residues" evidence="1">
    <location>
        <begin position="412"/>
        <end position="428"/>
    </location>
</feature>
<keyword evidence="2" id="KW-0812">Transmembrane</keyword>
<proteinExistence type="predicted"/>
<dbReference type="KEGG" id="fcy:FRACYDRAFT_261031"/>